<dbReference type="HOGENOM" id="CLU_996646_0_0_10"/>
<evidence type="ECO:0000313" key="1">
    <source>
        <dbReference type="EMBL" id="AEE53075.1"/>
    </source>
</evidence>
<sequence>MSESITIYYLGSKSSILNQLTFYLRHFNIELEEYEETKINQIEYLMLLEPVLIRNQYYVLSSLWKNWLMDNQPNAKLIIASYRQSDHPNALNLLDFPGDIPTWLKHLPKAGAYQPQYAGYKEIDGHKYDQYSDPWKFFPLPLGLDIKDDLSVFLNGHDRVNSFVDQLIRLRKAMMDLQVIFQNEEETVDKREEIAVEHDNINFSWKALKVRWDNYQDLFKWLPFKSTVEQLMQELKDLAEHIDELSKNADLLPETKCIDKINHLLAQKIQRYVYYEAYW</sequence>
<proteinExistence type="predicted"/>
<protein>
    <submittedName>
        <fullName evidence="1">Uncharacterized protein</fullName>
    </submittedName>
</protein>
<reference key="2">
    <citation type="submission" date="2011-04" db="EMBL/GenBank/DDBJ databases">
        <title>Complete sequence of chromosome of Haliscomenobacter hydrossis DSM 1100.</title>
        <authorList>
            <consortium name="US DOE Joint Genome Institute (JGI-PGF)"/>
            <person name="Lucas S."/>
            <person name="Han J."/>
            <person name="Lapidus A."/>
            <person name="Bruce D."/>
            <person name="Goodwin L."/>
            <person name="Pitluck S."/>
            <person name="Peters L."/>
            <person name="Kyrpides N."/>
            <person name="Mavromatis K."/>
            <person name="Ivanova N."/>
            <person name="Ovchinnikova G."/>
            <person name="Pagani I."/>
            <person name="Daligault H."/>
            <person name="Detter J.C."/>
            <person name="Han C."/>
            <person name="Land M."/>
            <person name="Hauser L."/>
            <person name="Markowitz V."/>
            <person name="Cheng J.-F."/>
            <person name="Hugenholtz P."/>
            <person name="Woyke T."/>
            <person name="Wu D."/>
            <person name="Verbarg S."/>
            <person name="Frueling A."/>
            <person name="Brambilla E."/>
            <person name="Klenk H.-P."/>
            <person name="Eisen J.A."/>
        </authorList>
    </citation>
    <scope>NUCLEOTIDE SEQUENCE</scope>
    <source>
        <strain>DSM 1100</strain>
    </source>
</reference>
<reference evidence="1 2" key="1">
    <citation type="journal article" date="2011" name="Stand. Genomic Sci.">
        <title>Complete genome sequence of Haliscomenobacter hydrossis type strain (O).</title>
        <authorList>
            <consortium name="US DOE Joint Genome Institute (JGI-PGF)"/>
            <person name="Daligault H."/>
            <person name="Lapidus A."/>
            <person name="Zeytun A."/>
            <person name="Nolan M."/>
            <person name="Lucas S."/>
            <person name="Del Rio T.G."/>
            <person name="Tice H."/>
            <person name="Cheng J.F."/>
            <person name="Tapia R."/>
            <person name="Han C."/>
            <person name="Goodwin L."/>
            <person name="Pitluck S."/>
            <person name="Liolios K."/>
            <person name="Pagani I."/>
            <person name="Ivanova N."/>
            <person name="Huntemann M."/>
            <person name="Mavromatis K."/>
            <person name="Mikhailova N."/>
            <person name="Pati A."/>
            <person name="Chen A."/>
            <person name="Palaniappan K."/>
            <person name="Land M."/>
            <person name="Hauser L."/>
            <person name="Brambilla E.M."/>
            <person name="Rohde M."/>
            <person name="Verbarg S."/>
            <person name="Goker M."/>
            <person name="Bristow J."/>
            <person name="Eisen J.A."/>
            <person name="Markowitz V."/>
            <person name="Hugenholtz P."/>
            <person name="Kyrpides N.C."/>
            <person name="Klenk H.P."/>
            <person name="Woyke T."/>
        </authorList>
    </citation>
    <scope>NUCLEOTIDE SEQUENCE [LARGE SCALE GENOMIC DNA]</scope>
    <source>
        <strain evidence="2">ATCC 27775 / DSM 1100 / LMG 10767 / O</strain>
    </source>
</reference>
<dbReference type="RefSeq" id="WP_013767610.1">
    <property type="nucleotide sequence ID" value="NC_015510.1"/>
</dbReference>
<gene>
    <name evidence="1" type="ordered locus">Halhy_5249</name>
</gene>
<dbReference type="EMBL" id="CP002691">
    <property type="protein sequence ID" value="AEE53075.1"/>
    <property type="molecule type" value="Genomic_DNA"/>
</dbReference>
<name>F4L615_HALH1</name>
<organism evidence="1 2">
    <name type="scientific">Haliscomenobacter hydrossis (strain ATCC 27775 / DSM 1100 / LMG 10767 / O)</name>
    <dbReference type="NCBI Taxonomy" id="760192"/>
    <lineage>
        <taxon>Bacteria</taxon>
        <taxon>Pseudomonadati</taxon>
        <taxon>Bacteroidota</taxon>
        <taxon>Saprospiria</taxon>
        <taxon>Saprospirales</taxon>
        <taxon>Haliscomenobacteraceae</taxon>
        <taxon>Haliscomenobacter</taxon>
    </lineage>
</organism>
<dbReference type="KEGG" id="hhy:Halhy_5249"/>
<accession>F4L615</accession>
<dbReference type="Proteomes" id="UP000008461">
    <property type="component" value="Chromosome"/>
</dbReference>
<dbReference type="STRING" id="760192.Halhy_5249"/>
<dbReference type="AlphaFoldDB" id="F4L615"/>
<keyword evidence="2" id="KW-1185">Reference proteome</keyword>
<evidence type="ECO:0000313" key="2">
    <source>
        <dbReference type="Proteomes" id="UP000008461"/>
    </source>
</evidence>